<dbReference type="Pfam" id="PF01627">
    <property type="entry name" value="Hpt"/>
    <property type="match status" value="1"/>
</dbReference>
<evidence type="ECO:0000256" key="3">
    <source>
        <dbReference type="ARBA" id="ARBA00021495"/>
    </source>
</evidence>
<dbReference type="SUPFAM" id="SSF47384">
    <property type="entry name" value="Homodimeric domain of signal transducing histidine kinase"/>
    <property type="match status" value="1"/>
</dbReference>
<dbReference type="CDD" id="cd16916">
    <property type="entry name" value="HATPase_CheA-like"/>
    <property type="match status" value="1"/>
</dbReference>
<evidence type="ECO:0000256" key="2">
    <source>
        <dbReference type="ARBA" id="ARBA00012438"/>
    </source>
</evidence>
<dbReference type="PROSITE" id="PS50851">
    <property type="entry name" value="CHEW"/>
    <property type="match status" value="1"/>
</dbReference>
<feature type="region of interest" description="Disordered" evidence="13">
    <location>
        <begin position="262"/>
        <end position="304"/>
    </location>
</feature>
<dbReference type="EC" id="2.7.13.3" evidence="2"/>
<evidence type="ECO:0000256" key="13">
    <source>
        <dbReference type="SAM" id="MobiDB-lite"/>
    </source>
</evidence>
<dbReference type="PRINTS" id="PR00344">
    <property type="entry name" value="BCTRLSENSOR"/>
</dbReference>
<dbReference type="PROSITE" id="PS50894">
    <property type="entry name" value="HPT"/>
    <property type="match status" value="1"/>
</dbReference>
<keyword evidence="18" id="KW-1185">Reference proteome</keyword>
<dbReference type="STRING" id="1123755.SAMN05444714_1850"/>
<evidence type="ECO:0000256" key="5">
    <source>
        <dbReference type="ARBA" id="ARBA00022553"/>
    </source>
</evidence>
<dbReference type="InterPro" id="IPR005467">
    <property type="entry name" value="His_kinase_dom"/>
</dbReference>
<evidence type="ECO:0000259" key="16">
    <source>
        <dbReference type="PROSITE" id="PS50894"/>
    </source>
</evidence>
<proteinExistence type="predicted"/>
<dbReference type="InterPro" id="IPR002545">
    <property type="entry name" value="CheW-lke_dom"/>
</dbReference>
<dbReference type="GO" id="GO:0005524">
    <property type="term" value="F:ATP binding"/>
    <property type="evidence" value="ECO:0007669"/>
    <property type="project" value="UniProtKB-KW"/>
</dbReference>
<gene>
    <name evidence="17" type="ORF">SAMN05444714_1850</name>
</gene>
<dbReference type="InterPro" id="IPR003594">
    <property type="entry name" value="HATPase_dom"/>
</dbReference>
<dbReference type="Gene3D" id="1.20.120.160">
    <property type="entry name" value="HPT domain"/>
    <property type="match status" value="1"/>
</dbReference>
<feature type="domain" description="Histidine kinase" evidence="14">
    <location>
        <begin position="340"/>
        <end position="549"/>
    </location>
</feature>
<dbReference type="InterPro" id="IPR036890">
    <property type="entry name" value="HATPase_C_sf"/>
</dbReference>
<dbReference type="InterPro" id="IPR004358">
    <property type="entry name" value="Sig_transdc_His_kin-like_C"/>
</dbReference>
<evidence type="ECO:0000256" key="8">
    <source>
        <dbReference type="ARBA" id="ARBA00022777"/>
    </source>
</evidence>
<name>A0A1I6MI85_9RHOB</name>
<dbReference type="InterPro" id="IPR051315">
    <property type="entry name" value="Bact_Chemotaxis_CheA"/>
</dbReference>
<evidence type="ECO:0000259" key="14">
    <source>
        <dbReference type="PROSITE" id="PS50109"/>
    </source>
</evidence>
<evidence type="ECO:0000256" key="9">
    <source>
        <dbReference type="ARBA" id="ARBA00022840"/>
    </source>
</evidence>
<evidence type="ECO:0000313" key="18">
    <source>
        <dbReference type="Proteomes" id="UP000198926"/>
    </source>
</evidence>
<feature type="domain" description="HPt" evidence="16">
    <location>
        <begin position="1"/>
        <end position="104"/>
    </location>
</feature>
<dbReference type="PANTHER" id="PTHR43395">
    <property type="entry name" value="SENSOR HISTIDINE KINASE CHEA"/>
    <property type="match status" value="1"/>
</dbReference>
<evidence type="ECO:0000256" key="6">
    <source>
        <dbReference type="ARBA" id="ARBA00022679"/>
    </source>
</evidence>
<comment type="function">
    <text evidence="11">Involved in the transmission of sensory signals from the chemoreceptors to the flagellar motors. CheA is autophosphorylated; it can transfer its phosphate group to either CheB or CheY.</text>
</comment>
<dbReference type="InterPro" id="IPR036097">
    <property type="entry name" value="HisK_dim/P_sf"/>
</dbReference>
<dbReference type="Proteomes" id="UP000198926">
    <property type="component" value="Unassembled WGS sequence"/>
</dbReference>
<evidence type="ECO:0000256" key="7">
    <source>
        <dbReference type="ARBA" id="ARBA00022741"/>
    </source>
</evidence>
<accession>A0A1I6MI85</accession>
<dbReference type="CDD" id="cd00088">
    <property type="entry name" value="HPT"/>
    <property type="match status" value="1"/>
</dbReference>
<keyword evidence="9" id="KW-0067">ATP-binding</keyword>
<dbReference type="SMART" id="SM00260">
    <property type="entry name" value="CheW"/>
    <property type="match status" value="1"/>
</dbReference>
<feature type="domain" description="CheW-like" evidence="15">
    <location>
        <begin position="551"/>
        <end position="687"/>
    </location>
</feature>
<dbReference type="InterPro" id="IPR036061">
    <property type="entry name" value="CheW-like_dom_sf"/>
</dbReference>
<reference evidence="17 18" key="1">
    <citation type="submission" date="2016-10" db="EMBL/GenBank/DDBJ databases">
        <authorList>
            <person name="de Groot N.N."/>
        </authorList>
    </citation>
    <scope>NUCLEOTIDE SEQUENCE [LARGE SCALE GENOMIC DNA]</scope>
    <source>
        <strain evidence="17 18">DSM 29433</strain>
    </source>
</reference>
<dbReference type="Pfam" id="PF01584">
    <property type="entry name" value="CheW"/>
    <property type="match status" value="1"/>
</dbReference>
<feature type="region of interest" description="Disordered" evidence="13">
    <location>
        <begin position="681"/>
        <end position="703"/>
    </location>
</feature>
<dbReference type="Gene3D" id="2.30.30.40">
    <property type="entry name" value="SH3 Domains"/>
    <property type="match status" value="1"/>
</dbReference>
<evidence type="ECO:0000256" key="1">
    <source>
        <dbReference type="ARBA" id="ARBA00000085"/>
    </source>
</evidence>
<dbReference type="InterPro" id="IPR037006">
    <property type="entry name" value="CheA-like_homodim_sf"/>
</dbReference>
<dbReference type="Gene3D" id="1.10.287.560">
    <property type="entry name" value="Histidine kinase CheA-like, homodimeric domain"/>
    <property type="match status" value="1"/>
</dbReference>
<dbReference type="Pfam" id="PF02895">
    <property type="entry name" value="H-kinase_dim"/>
    <property type="match status" value="1"/>
</dbReference>
<dbReference type="SMART" id="SM00073">
    <property type="entry name" value="HPT"/>
    <property type="match status" value="1"/>
</dbReference>
<dbReference type="SUPFAM" id="SSF50341">
    <property type="entry name" value="CheW-like"/>
    <property type="match status" value="1"/>
</dbReference>
<dbReference type="EMBL" id="FOZM01000001">
    <property type="protein sequence ID" value="SFS15404.1"/>
    <property type="molecule type" value="Genomic_DNA"/>
</dbReference>
<dbReference type="InterPro" id="IPR004105">
    <property type="entry name" value="CheA-like_dim"/>
</dbReference>
<dbReference type="SMART" id="SM00387">
    <property type="entry name" value="HATPase_c"/>
    <property type="match status" value="1"/>
</dbReference>
<keyword evidence="6" id="KW-0808">Transferase</keyword>
<protein>
    <recommendedName>
        <fullName evidence="3">Chemotaxis protein CheA</fullName>
        <ecNumber evidence="2">2.7.13.3</ecNumber>
    </recommendedName>
</protein>
<dbReference type="SUPFAM" id="SSF47226">
    <property type="entry name" value="Histidine-containing phosphotransfer domain, HPT domain"/>
    <property type="match status" value="1"/>
</dbReference>
<keyword evidence="4" id="KW-0145">Chemotaxis</keyword>
<organism evidence="17 18">
    <name type="scientific">Yoonia litorea</name>
    <dbReference type="NCBI Taxonomy" id="1123755"/>
    <lineage>
        <taxon>Bacteria</taxon>
        <taxon>Pseudomonadati</taxon>
        <taxon>Pseudomonadota</taxon>
        <taxon>Alphaproteobacteria</taxon>
        <taxon>Rhodobacterales</taxon>
        <taxon>Paracoccaceae</taxon>
        <taxon>Yoonia</taxon>
    </lineage>
</organism>
<evidence type="ECO:0000313" key="17">
    <source>
        <dbReference type="EMBL" id="SFS15404.1"/>
    </source>
</evidence>
<dbReference type="PANTHER" id="PTHR43395:SF10">
    <property type="entry name" value="CHEMOTAXIS PROTEIN CHEA"/>
    <property type="match status" value="1"/>
</dbReference>
<dbReference type="FunFam" id="3.30.565.10:FF:000016">
    <property type="entry name" value="Chemotaxis protein CheA, putative"/>
    <property type="match status" value="1"/>
</dbReference>
<dbReference type="CDD" id="cd00731">
    <property type="entry name" value="CheA_reg"/>
    <property type="match status" value="1"/>
</dbReference>
<comment type="catalytic activity">
    <reaction evidence="1">
        <text>ATP + protein L-histidine = ADP + protein N-phospho-L-histidine.</text>
        <dbReference type="EC" id="2.7.13.3"/>
    </reaction>
</comment>
<dbReference type="GO" id="GO:0006935">
    <property type="term" value="P:chemotaxis"/>
    <property type="evidence" value="ECO:0007669"/>
    <property type="project" value="UniProtKB-KW"/>
</dbReference>
<evidence type="ECO:0000256" key="10">
    <source>
        <dbReference type="ARBA" id="ARBA00023012"/>
    </source>
</evidence>
<dbReference type="Pfam" id="PF02518">
    <property type="entry name" value="HATPase_c"/>
    <property type="match status" value="1"/>
</dbReference>
<keyword evidence="10" id="KW-0902">Two-component regulatory system</keyword>
<evidence type="ECO:0000256" key="12">
    <source>
        <dbReference type="PROSITE-ProRule" id="PRU00110"/>
    </source>
</evidence>
<dbReference type="RefSeq" id="WP_242649803.1">
    <property type="nucleotide sequence ID" value="NZ_FOZM01000001.1"/>
</dbReference>
<keyword evidence="7" id="KW-0547">Nucleotide-binding</keyword>
<feature type="modified residue" description="Phosphohistidine" evidence="12">
    <location>
        <position position="47"/>
    </location>
</feature>
<dbReference type="PROSITE" id="PS50109">
    <property type="entry name" value="HIS_KIN"/>
    <property type="match status" value="1"/>
</dbReference>
<dbReference type="SMART" id="SM01231">
    <property type="entry name" value="H-kinase_dim"/>
    <property type="match status" value="1"/>
</dbReference>
<keyword evidence="8 17" id="KW-0418">Kinase</keyword>
<dbReference type="SUPFAM" id="SSF55874">
    <property type="entry name" value="ATPase domain of HSP90 chaperone/DNA topoisomerase II/histidine kinase"/>
    <property type="match status" value="1"/>
</dbReference>
<evidence type="ECO:0000256" key="11">
    <source>
        <dbReference type="ARBA" id="ARBA00035100"/>
    </source>
</evidence>
<sequence length="703" mass="75544">MAMDNAILDAFFEECEDLLASLVDGLAEMCAGTTDTETINAVFRAVHSIKGAAGAFSMDALVSFAHKFETVLDALRAGQITADDTPLKVLQRAGDVLSDLVEAERDGTIVPEDRVDPVLADLNDFLGDTQTDDDEAFSFEALSLDLGSADVSHSYLCTFTPRKAFYDTGHDPLLLIKALKTLGPVQVRCDLQTLPTKLADFDPQDGYLTWQVSVGDQSDDLKIREVFEFVDDLSDLQVTLADESADSVDHRVQSLPVEEGAALIDLPPPPASDDLPVPEAQNTQIPPKPATPDRGTRKSSASLRVDPERVDRLINAVGELIINQSVISQRIQEAALPTSSDIFSDLDDYKLLAREIQEGVMAIRAQPVKPLFQRMLRIAREAADATGKSVSILTEGEATEVDKTVVERLADPLTHMIRNAIDHGLEDPETRLASGKTETGTLRLTASQKSGSIVIEVSDDGAGLNRERIFEIAVEKGLIERDLQLSEPEIDLLLFAPGFSTASEITNLSGRGVGMDVVKTAITELGGKISIASTAGEGTTFTISLPLTLAVMDGMVINVGGQTMVVPIASIIETVRPTATDLATIGLQGNLLRIRGEYVPIIDLGARLGDHQASCSLTDKVLLLIQTEAVQQCALAVDEIFDQRQIVVKSMQGNYGEIPGISGATILGDGKIALIIDTDSIASQSPPHMPDPQNLTEDFRRVG</sequence>
<keyword evidence="5 12" id="KW-0597">Phosphoprotein</keyword>
<dbReference type="InterPro" id="IPR036641">
    <property type="entry name" value="HPT_dom_sf"/>
</dbReference>
<dbReference type="InterPro" id="IPR008207">
    <property type="entry name" value="Sig_transdc_His_kin_Hpt_dom"/>
</dbReference>
<dbReference type="Gene3D" id="3.30.565.10">
    <property type="entry name" value="Histidine kinase-like ATPase, C-terminal domain"/>
    <property type="match status" value="1"/>
</dbReference>
<dbReference type="AlphaFoldDB" id="A0A1I6MI85"/>
<evidence type="ECO:0000259" key="15">
    <source>
        <dbReference type="PROSITE" id="PS50851"/>
    </source>
</evidence>
<dbReference type="GO" id="GO:0005737">
    <property type="term" value="C:cytoplasm"/>
    <property type="evidence" value="ECO:0007669"/>
    <property type="project" value="InterPro"/>
</dbReference>
<dbReference type="GO" id="GO:0000155">
    <property type="term" value="F:phosphorelay sensor kinase activity"/>
    <property type="evidence" value="ECO:0007669"/>
    <property type="project" value="InterPro"/>
</dbReference>
<evidence type="ECO:0000256" key="4">
    <source>
        <dbReference type="ARBA" id="ARBA00022500"/>
    </source>
</evidence>